<evidence type="ECO:0000259" key="1">
    <source>
        <dbReference type="PROSITE" id="PS51930"/>
    </source>
</evidence>
<dbReference type="PANTHER" id="PTHR33941">
    <property type="entry name" value="PROPANEDIOL UTILIZATION PROTEIN PDUA"/>
    <property type="match status" value="1"/>
</dbReference>
<dbReference type="Pfam" id="PF00936">
    <property type="entry name" value="BMC"/>
    <property type="match status" value="2"/>
</dbReference>
<organism evidence="2">
    <name type="scientific">hydrothermal vent metagenome</name>
    <dbReference type="NCBI Taxonomy" id="652676"/>
    <lineage>
        <taxon>unclassified sequences</taxon>
        <taxon>metagenomes</taxon>
        <taxon>ecological metagenomes</taxon>
    </lineage>
</organism>
<evidence type="ECO:0000313" key="2">
    <source>
        <dbReference type="EMBL" id="VAV89047.1"/>
    </source>
</evidence>
<dbReference type="InterPro" id="IPR000249">
    <property type="entry name" value="BMC_dom"/>
</dbReference>
<dbReference type="PIRSF" id="PIRSF034834">
    <property type="entry name" value="PduT"/>
    <property type="match status" value="1"/>
</dbReference>
<dbReference type="InterPro" id="IPR050575">
    <property type="entry name" value="BMC_shell"/>
</dbReference>
<sequence length="202" mass="20379">MSDSPTPAIGLWEFTSIPAGIECADAIIKGAPVATTLTGTTHPGKYVVLVIGDTASVEVAGDIVRDVVRPSLVDSVFLPDIATAVALALVEPQAPMGAREEAVGIVETATIAAGIDAADAAVKNAAVALTGLRIADGLGGKAYFIVDGTVGEVQAALDAAVDRCGSLISDSVIIPQLTPELREDLEAAAHFLDRLAAHGGST</sequence>
<dbReference type="SUPFAM" id="SSF143414">
    <property type="entry name" value="CcmK-like"/>
    <property type="match status" value="2"/>
</dbReference>
<dbReference type="AlphaFoldDB" id="A0A3B0RBV3"/>
<gene>
    <name evidence="2" type="ORF">MNBD_ACTINO01-1167</name>
</gene>
<dbReference type="EMBL" id="UOEI01000004">
    <property type="protein sequence ID" value="VAV89047.1"/>
    <property type="molecule type" value="Genomic_DNA"/>
</dbReference>
<protein>
    <recommendedName>
        <fullName evidence="1">BMC domain-containing protein</fullName>
    </recommendedName>
</protein>
<dbReference type="PROSITE" id="PS51930">
    <property type="entry name" value="BMC_2"/>
    <property type="match status" value="2"/>
</dbReference>
<proteinExistence type="predicted"/>
<reference evidence="2" key="1">
    <citation type="submission" date="2018-06" db="EMBL/GenBank/DDBJ databases">
        <authorList>
            <person name="Zhirakovskaya E."/>
        </authorList>
    </citation>
    <scope>NUCLEOTIDE SEQUENCE</scope>
</reference>
<dbReference type="GO" id="GO:0031469">
    <property type="term" value="C:bacterial microcompartment"/>
    <property type="evidence" value="ECO:0007669"/>
    <property type="project" value="InterPro"/>
</dbReference>
<name>A0A3B0RBV3_9ZZZZ</name>
<dbReference type="SMART" id="SM00877">
    <property type="entry name" value="BMC"/>
    <property type="match status" value="2"/>
</dbReference>
<accession>A0A3B0RBV3</accession>
<feature type="domain" description="BMC" evidence="1">
    <location>
        <begin position="8"/>
        <end position="90"/>
    </location>
</feature>
<dbReference type="InterPro" id="IPR011238">
    <property type="entry name" value="Micro_shell_prot_PduT"/>
</dbReference>
<dbReference type="Gene3D" id="3.30.70.1710">
    <property type="match status" value="2"/>
</dbReference>
<feature type="domain" description="BMC" evidence="1">
    <location>
        <begin position="102"/>
        <end position="186"/>
    </location>
</feature>
<dbReference type="InterPro" id="IPR044872">
    <property type="entry name" value="CcmK/CsoS1_BMC"/>
</dbReference>
<dbReference type="InterPro" id="IPR037233">
    <property type="entry name" value="CcmK-like_sf"/>
</dbReference>
<dbReference type="PANTHER" id="PTHR33941:SF11">
    <property type="entry name" value="BACTERIAL MICROCOMPARTMENT SHELL PROTEIN PDUJ"/>
    <property type="match status" value="1"/>
</dbReference>